<feature type="binding site" evidence="2">
    <location>
        <position position="119"/>
    </location>
    <ligand>
        <name>L-glutamate</name>
        <dbReference type="ChEBI" id="CHEBI:29985"/>
    </ligand>
</feature>
<dbReference type="GO" id="GO:0005886">
    <property type="term" value="C:plasma membrane"/>
    <property type="evidence" value="ECO:0007669"/>
    <property type="project" value="TreeGrafter"/>
</dbReference>
<dbReference type="EC" id="3.4.19.13" evidence="3"/>
<dbReference type="GO" id="GO:0103068">
    <property type="term" value="F:leukotriene C4 gamma-glutamyl transferase activity"/>
    <property type="evidence" value="ECO:0007669"/>
    <property type="project" value="UniProtKB-EC"/>
</dbReference>
<comment type="catalytic activity">
    <reaction evidence="3">
        <text>an S-substituted glutathione + H2O = an S-substituted L-cysteinylglycine + L-glutamate</text>
        <dbReference type="Rhea" id="RHEA:59468"/>
        <dbReference type="ChEBI" id="CHEBI:15377"/>
        <dbReference type="ChEBI" id="CHEBI:29985"/>
        <dbReference type="ChEBI" id="CHEBI:90779"/>
        <dbReference type="ChEBI" id="CHEBI:143103"/>
        <dbReference type="EC" id="3.4.19.13"/>
    </reaction>
</comment>
<dbReference type="GO" id="GO:0036374">
    <property type="term" value="F:glutathione hydrolase activity"/>
    <property type="evidence" value="ECO:0007669"/>
    <property type="project" value="UniProtKB-UniRule"/>
</dbReference>
<accession>A0AAV0PYF8</accession>
<keyword evidence="4" id="KW-0732">Signal</keyword>
<feature type="binding site" evidence="2">
    <location>
        <begin position="467"/>
        <end position="468"/>
    </location>
    <ligand>
        <name>L-glutamate</name>
        <dbReference type="ChEBI" id="CHEBI:29985"/>
    </ligand>
</feature>
<feature type="binding site" evidence="2">
    <location>
        <position position="434"/>
    </location>
    <ligand>
        <name>L-glutamate</name>
        <dbReference type="ChEBI" id="CHEBI:29985"/>
    </ligand>
</feature>
<dbReference type="GO" id="GO:0006751">
    <property type="term" value="P:glutathione catabolic process"/>
    <property type="evidence" value="ECO:0007669"/>
    <property type="project" value="UniProtKB-UniRule"/>
</dbReference>
<comment type="pathway">
    <text evidence="3">Sulfur metabolism; glutathione metabolism.</text>
</comment>
<proteinExistence type="predicted"/>
<comment type="function">
    <text evidence="3">Cleaves the gamma-glutamyl peptide bond of glutathione and glutathione conjugates.</text>
</comment>
<feature type="active site" description="Nucleophile" evidence="1">
    <location>
        <position position="392"/>
    </location>
</feature>
<sequence length="616" mass="66488">MLPKSPPWRHCPLLVPLLLLVLLPLTSPSDLPADRPPPAAIGRFGNRVVAARRGVVATDDGRCSWIGRNVLRRGGNAVDAAVAAAFCLGVVSSASSGIGGGAFMIVRMASGEAQAFDMREVAPIKASQNMYAGNASLKSSGPLSIAVPGELAGLYEAWKRHGRLPWKRLVLPSVFLAGKGYKLSKYLHFQMTQISQSILADRGLAGVYATESGSRLKRPGEICRNRKLAVTLAKIAFNGVREFYNGSIGRELVRDVERLGGILTVEDLARYRVRVREPVSAEIMGMKLIGMPPPSSGGAAMFMILNILAQYGVPKGISGPLGVHRLIESLKHAFAVRMNLGDPDFANGVEQVLSDMISPKFAAEIKKTIYDNTTFGPDHYGGRWNQIDDHGTSHVSIVDGERNAVAMTSTVNYYFGARILSPSTGIVLNNEMDDFSIPSNNGTGGGNADVPPPAPTNFVRPGKRPLSSMAPTIVLEDGKLRAVMGASGGAMIIAATTEVFLNYFGKGMDPLSSVLAPRLYHQMKLLKWLFGFSWLWQLIPNKVSYENWTTVYRDHFEVPAETRAFLERRGHVLQGLAGGTISQLVVQEFQNNNGTTAFGRLVGVSDPRKGGFPAGF</sequence>
<dbReference type="Pfam" id="PF01019">
    <property type="entry name" value="G_glu_transpept"/>
    <property type="match status" value="1"/>
</dbReference>
<keyword evidence="3" id="KW-0012">Acyltransferase</keyword>
<dbReference type="PANTHER" id="PTHR11686:SF34">
    <property type="entry name" value="GLUTATHIONE HYDROLASE 1-RELATED"/>
    <property type="match status" value="1"/>
</dbReference>
<keyword evidence="3" id="KW-0808">Transferase</keyword>
<name>A0AAV0PYF8_9ROSI</name>
<evidence type="ECO:0000256" key="2">
    <source>
        <dbReference type="PIRSR" id="PIRSR600101-2"/>
    </source>
</evidence>
<dbReference type="SUPFAM" id="SSF56235">
    <property type="entry name" value="N-terminal nucleophile aminohydrolases (Ntn hydrolases)"/>
    <property type="match status" value="1"/>
</dbReference>
<protein>
    <recommendedName>
        <fullName evidence="3">Glutathione hydrolase</fullName>
        <ecNumber evidence="3">2.3.2.2</ecNumber>
        <ecNumber evidence="3">3.4.19.13</ecNumber>
    </recommendedName>
    <alternativeName>
        <fullName evidence="3">Gamma-glutamyltransferase</fullName>
    </alternativeName>
    <alternativeName>
        <fullName evidence="3">Gamma-glutamyltranspeptidase</fullName>
    </alternativeName>
</protein>
<evidence type="ECO:0000256" key="4">
    <source>
        <dbReference type="SAM" id="SignalP"/>
    </source>
</evidence>
<feature type="binding site" evidence="2">
    <location>
        <begin position="410"/>
        <end position="412"/>
    </location>
    <ligand>
        <name>L-glutamate</name>
        <dbReference type="ChEBI" id="CHEBI:29985"/>
    </ligand>
</feature>
<keyword evidence="3" id="KW-0378">Hydrolase</keyword>
<feature type="binding site" evidence="2">
    <location>
        <position position="489"/>
    </location>
    <ligand>
        <name>L-glutamate</name>
        <dbReference type="ChEBI" id="CHEBI:29985"/>
    </ligand>
</feature>
<dbReference type="PRINTS" id="PR01210">
    <property type="entry name" value="GGTRANSPTASE"/>
</dbReference>
<gene>
    <name evidence="5" type="ORF">LITE_LOCUS40625</name>
</gene>
<dbReference type="NCBIfam" id="TIGR00066">
    <property type="entry name" value="g_glut_trans"/>
    <property type="match status" value="1"/>
</dbReference>
<feature type="signal peptide" evidence="4">
    <location>
        <begin position="1"/>
        <end position="28"/>
    </location>
</feature>
<reference evidence="5" key="1">
    <citation type="submission" date="2022-08" db="EMBL/GenBank/DDBJ databases">
        <authorList>
            <person name="Gutierrez-Valencia J."/>
        </authorList>
    </citation>
    <scope>NUCLEOTIDE SEQUENCE</scope>
</reference>
<evidence type="ECO:0000313" key="5">
    <source>
        <dbReference type="EMBL" id="CAI0476056.1"/>
    </source>
</evidence>
<dbReference type="AlphaFoldDB" id="A0AAV0PYF8"/>
<comment type="caution">
    <text evidence="5">The sequence shown here is derived from an EMBL/GenBank/DDBJ whole genome shotgun (WGS) entry which is preliminary data.</text>
</comment>
<evidence type="ECO:0000313" key="6">
    <source>
        <dbReference type="Proteomes" id="UP001154282"/>
    </source>
</evidence>
<comment type="catalytic activity">
    <reaction evidence="3">
        <text>an N-terminal (5-L-glutamyl)-[peptide] + an alpha-amino acid = 5-L-glutamyl amino acid + an N-terminal L-alpha-aminoacyl-[peptide]</text>
        <dbReference type="Rhea" id="RHEA:23904"/>
        <dbReference type="Rhea" id="RHEA-COMP:9780"/>
        <dbReference type="Rhea" id="RHEA-COMP:9795"/>
        <dbReference type="ChEBI" id="CHEBI:77644"/>
        <dbReference type="ChEBI" id="CHEBI:78597"/>
        <dbReference type="ChEBI" id="CHEBI:78599"/>
        <dbReference type="ChEBI" id="CHEBI:78608"/>
        <dbReference type="EC" id="2.3.2.2"/>
    </reaction>
</comment>
<dbReference type="InterPro" id="IPR043137">
    <property type="entry name" value="GGT_ssub_C"/>
</dbReference>
<dbReference type="InterPro" id="IPR000101">
    <property type="entry name" value="GGT_peptidase"/>
</dbReference>
<keyword evidence="6" id="KW-1185">Reference proteome</keyword>
<comment type="catalytic activity">
    <reaction evidence="3">
        <text>glutathione + H2O = L-cysteinylglycine + L-glutamate</text>
        <dbReference type="Rhea" id="RHEA:28807"/>
        <dbReference type="ChEBI" id="CHEBI:15377"/>
        <dbReference type="ChEBI" id="CHEBI:29985"/>
        <dbReference type="ChEBI" id="CHEBI:57925"/>
        <dbReference type="ChEBI" id="CHEBI:61694"/>
        <dbReference type="EC" id="3.4.19.13"/>
    </reaction>
</comment>
<dbReference type="Gene3D" id="1.10.246.130">
    <property type="match status" value="1"/>
</dbReference>
<dbReference type="EC" id="2.3.2.2" evidence="3"/>
<evidence type="ECO:0000256" key="3">
    <source>
        <dbReference type="RuleBase" id="RU368068"/>
    </source>
</evidence>
<dbReference type="Proteomes" id="UP001154282">
    <property type="component" value="Unassembled WGS sequence"/>
</dbReference>
<dbReference type="InterPro" id="IPR029055">
    <property type="entry name" value="Ntn_hydrolases_N"/>
</dbReference>
<dbReference type="EMBL" id="CAMGYJ010000009">
    <property type="protein sequence ID" value="CAI0476056.1"/>
    <property type="molecule type" value="Genomic_DNA"/>
</dbReference>
<feature type="chain" id="PRO_5043931163" description="Glutathione hydrolase" evidence="4">
    <location>
        <begin position="29"/>
        <end position="616"/>
    </location>
</feature>
<evidence type="ECO:0000256" key="1">
    <source>
        <dbReference type="PIRSR" id="PIRSR600101-1"/>
    </source>
</evidence>
<dbReference type="PANTHER" id="PTHR11686">
    <property type="entry name" value="GAMMA GLUTAMYL TRANSPEPTIDASE"/>
    <property type="match status" value="1"/>
</dbReference>
<organism evidence="5 6">
    <name type="scientific">Linum tenue</name>
    <dbReference type="NCBI Taxonomy" id="586396"/>
    <lineage>
        <taxon>Eukaryota</taxon>
        <taxon>Viridiplantae</taxon>
        <taxon>Streptophyta</taxon>
        <taxon>Embryophyta</taxon>
        <taxon>Tracheophyta</taxon>
        <taxon>Spermatophyta</taxon>
        <taxon>Magnoliopsida</taxon>
        <taxon>eudicotyledons</taxon>
        <taxon>Gunneridae</taxon>
        <taxon>Pentapetalae</taxon>
        <taxon>rosids</taxon>
        <taxon>fabids</taxon>
        <taxon>Malpighiales</taxon>
        <taxon>Linaceae</taxon>
        <taxon>Linum</taxon>
    </lineage>
</organism>
<dbReference type="FunFam" id="1.10.246.130:FF:000001">
    <property type="entry name" value="Gamma-glutamyltransferase 5 isoform 1"/>
    <property type="match status" value="1"/>
</dbReference>
<dbReference type="Gene3D" id="3.60.20.40">
    <property type="match status" value="1"/>
</dbReference>
<dbReference type="InterPro" id="IPR043138">
    <property type="entry name" value="GGT_lsub"/>
</dbReference>